<comment type="caution">
    <text evidence="1">The sequence shown here is derived from an EMBL/GenBank/DDBJ whole genome shotgun (WGS) entry which is preliminary data.</text>
</comment>
<evidence type="ECO:0000313" key="2">
    <source>
        <dbReference type="Proteomes" id="UP001057279"/>
    </source>
</evidence>
<proteinExistence type="predicted"/>
<dbReference type="Proteomes" id="UP001057279">
    <property type="component" value="Linkage Group LG05"/>
</dbReference>
<dbReference type="EMBL" id="CM043030">
    <property type="protein sequence ID" value="KAI4585042.1"/>
    <property type="molecule type" value="Genomic_DNA"/>
</dbReference>
<name>A0ACB9V5K4_9CETA</name>
<keyword evidence="2" id="KW-1185">Reference proteome</keyword>
<accession>A0ACB9V5K4</accession>
<protein>
    <submittedName>
        <fullName evidence="1">Uncharacterized protein</fullName>
    </submittedName>
</protein>
<sequence length="80" mass="8946">MSETSQTGPRARLREERVTSKTFKLDALNGPPTETTETLDITAKKSFKMPSRYGTNGAIESPNLKKSKNSERYHIGDSEQ</sequence>
<organism evidence="1 2">
    <name type="scientific">Ovis ammon polii x Ovis aries</name>
    <dbReference type="NCBI Taxonomy" id="2918886"/>
    <lineage>
        <taxon>Eukaryota</taxon>
        <taxon>Metazoa</taxon>
        <taxon>Chordata</taxon>
        <taxon>Craniata</taxon>
        <taxon>Vertebrata</taxon>
        <taxon>Euteleostomi</taxon>
        <taxon>Mammalia</taxon>
        <taxon>Eutheria</taxon>
        <taxon>Laurasiatheria</taxon>
        <taxon>Artiodactyla</taxon>
        <taxon>Ruminantia</taxon>
        <taxon>Pecora</taxon>
        <taxon>Bovidae</taxon>
        <taxon>Caprinae</taxon>
        <taxon>Ovis</taxon>
    </lineage>
</organism>
<evidence type="ECO:0000313" key="1">
    <source>
        <dbReference type="EMBL" id="KAI4585042.1"/>
    </source>
</evidence>
<reference evidence="1" key="1">
    <citation type="submission" date="2022-03" db="EMBL/GenBank/DDBJ databases">
        <title>Genomic analyses of argali, domestic sheep and their hybrids provide insights into chromosomal evolution, heterosis and genetic basis of agronomic traits.</title>
        <authorList>
            <person name="Li M."/>
        </authorList>
    </citation>
    <scope>NUCLEOTIDE SEQUENCE</scope>
    <source>
        <strain evidence="1">F1 hybrid</strain>
    </source>
</reference>
<gene>
    <name evidence="1" type="ORF">MJG53_006576</name>
</gene>